<evidence type="ECO:0000313" key="1">
    <source>
        <dbReference type="EMBL" id="KAK5985402.1"/>
    </source>
</evidence>
<reference evidence="1 2" key="1">
    <citation type="submission" date="2019-10" db="EMBL/GenBank/DDBJ databases">
        <title>Assembly and Annotation for the nematode Trichostrongylus colubriformis.</title>
        <authorList>
            <person name="Martin J."/>
        </authorList>
    </citation>
    <scope>NUCLEOTIDE SEQUENCE [LARGE SCALE GENOMIC DNA]</scope>
    <source>
        <strain evidence="1">G859</strain>
        <tissue evidence="1">Whole worm</tissue>
    </source>
</reference>
<dbReference type="Gene3D" id="3.40.630.30">
    <property type="match status" value="1"/>
</dbReference>
<comment type="caution">
    <text evidence="1">The sequence shown here is derived from an EMBL/GenBank/DDBJ whole genome shotgun (WGS) entry which is preliminary data.</text>
</comment>
<dbReference type="AlphaFoldDB" id="A0AAN8FVI0"/>
<sequence length="87" mass="10362">MNIFRDILSVAEQYQRRGIARKMLEKWQSAQQVLKVTSYDHCQKNHLAWLYAVVKEVPFTRYHDERGSQLIKPLDGTKSVKLFWKPI</sequence>
<proteinExistence type="predicted"/>
<accession>A0AAN8FVI0</accession>
<keyword evidence="2" id="KW-1185">Reference proteome</keyword>
<dbReference type="EMBL" id="WIXE01001779">
    <property type="protein sequence ID" value="KAK5985402.1"/>
    <property type="molecule type" value="Genomic_DNA"/>
</dbReference>
<evidence type="ECO:0000313" key="2">
    <source>
        <dbReference type="Proteomes" id="UP001331761"/>
    </source>
</evidence>
<dbReference type="Proteomes" id="UP001331761">
    <property type="component" value="Unassembled WGS sequence"/>
</dbReference>
<gene>
    <name evidence="1" type="ORF">GCK32_014662</name>
</gene>
<protein>
    <recommendedName>
        <fullName evidence="3">N-acetyltransferase domain-containing protein</fullName>
    </recommendedName>
</protein>
<name>A0AAN8FVI0_TRICO</name>
<organism evidence="1 2">
    <name type="scientific">Trichostrongylus colubriformis</name>
    <name type="common">Black scour worm</name>
    <dbReference type="NCBI Taxonomy" id="6319"/>
    <lineage>
        <taxon>Eukaryota</taxon>
        <taxon>Metazoa</taxon>
        <taxon>Ecdysozoa</taxon>
        <taxon>Nematoda</taxon>
        <taxon>Chromadorea</taxon>
        <taxon>Rhabditida</taxon>
        <taxon>Rhabditina</taxon>
        <taxon>Rhabditomorpha</taxon>
        <taxon>Strongyloidea</taxon>
        <taxon>Trichostrongylidae</taxon>
        <taxon>Trichostrongylus</taxon>
    </lineage>
</organism>
<evidence type="ECO:0008006" key="3">
    <source>
        <dbReference type="Google" id="ProtNLM"/>
    </source>
</evidence>